<dbReference type="GO" id="GO:0005737">
    <property type="term" value="C:cytoplasm"/>
    <property type="evidence" value="ECO:0007669"/>
    <property type="project" value="TreeGrafter"/>
</dbReference>
<proteinExistence type="inferred from homology"/>
<dbReference type="Pfam" id="PF08240">
    <property type="entry name" value="ADH_N"/>
    <property type="match status" value="1"/>
</dbReference>
<keyword evidence="4 7" id="KW-0479">Metal-binding</keyword>
<evidence type="ECO:0000313" key="9">
    <source>
        <dbReference type="EMBL" id="MYZ46916.1"/>
    </source>
</evidence>
<dbReference type="InterPro" id="IPR036291">
    <property type="entry name" value="NAD(P)-bd_dom_sf"/>
</dbReference>
<dbReference type="SUPFAM" id="SSF51735">
    <property type="entry name" value="NAD(P)-binding Rossmann-fold domains"/>
    <property type="match status" value="1"/>
</dbReference>
<dbReference type="InterPro" id="IPR013154">
    <property type="entry name" value="ADH-like_N"/>
</dbReference>
<dbReference type="PROSITE" id="PS01162">
    <property type="entry name" value="QOR_ZETA_CRYSTAL"/>
    <property type="match status" value="1"/>
</dbReference>
<dbReference type="InterPro" id="IPR013149">
    <property type="entry name" value="ADH-like_C"/>
</dbReference>
<reference evidence="9" key="1">
    <citation type="submission" date="2019-03" db="EMBL/GenBank/DDBJ databases">
        <title>Afifella sp. nov., isolated from activated sludge.</title>
        <authorList>
            <person name="Li Q."/>
            <person name="Liu Y."/>
        </authorList>
    </citation>
    <scope>NUCLEOTIDE SEQUENCE</scope>
    <source>
        <strain evidence="9">L72</strain>
    </source>
</reference>
<keyword evidence="10" id="KW-1185">Reference proteome</keyword>
<evidence type="ECO:0000259" key="8">
    <source>
        <dbReference type="SMART" id="SM00829"/>
    </source>
</evidence>
<dbReference type="EC" id="1.1.1.1" evidence="3"/>
<keyword evidence="6" id="KW-0560">Oxidoreductase</keyword>
<dbReference type="InterPro" id="IPR020843">
    <property type="entry name" value="ER"/>
</dbReference>
<protein>
    <recommendedName>
        <fullName evidence="3">alcohol dehydrogenase</fullName>
        <ecNumber evidence="3">1.1.1.1</ecNumber>
    </recommendedName>
</protein>
<dbReference type="InterPro" id="IPR002328">
    <property type="entry name" value="ADH_Zn_CS"/>
</dbReference>
<dbReference type="Pfam" id="PF00107">
    <property type="entry name" value="ADH_zinc_N"/>
    <property type="match status" value="1"/>
</dbReference>
<dbReference type="GO" id="GO:0008270">
    <property type="term" value="F:zinc ion binding"/>
    <property type="evidence" value="ECO:0007669"/>
    <property type="project" value="InterPro"/>
</dbReference>
<gene>
    <name evidence="9" type="ORF">E4O86_04220</name>
</gene>
<dbReference type="PANTHER" id="PTHR42940:SF8">
    <property type="entry name" value="VACUOLAR PROTEIN SORTING-ASSOCIATED PROTEIN 11"/>
    <property type="match status" value="1"/>
</dbReference>
<evidence type="ECO:0000256" key="6">
    <source>
        <dbReference type="ARBA" id="ARBA00023002"/>
    </source>
</evidence>
<evidence type="ECO:0000313" key="10">
    <source>
        <dbReference type="Proteomes" id="UP000773614"/>
    </source>
</evidence>
<evidence type="ECO:0000256" key="1">
    <source>
        <dbReference type="ARBA" id="ARBA00001947"/>
    </source>
</evidence>
<dbReference type="Proteomes" id="UP000773614">
    <property type="component" value="Unassembled WGS sequence"/>
</dbReference>
<dbReference type="EMBL" id="SPKJ01000007">
    <property type="protein sequence ID" value="MYZ46916.1"/>
    <property type="molecule type" value="Genomic_DNA"/>
</dbReference>
<dbReference type="PROSITE" id="PS00059">
    <property type="entry name" value="ADH_ZINC"/>
    <property type="match status" value="1"/>
</dbReference>
<organism evidence="9 10">
    <name type="scientific">Propylenella binzhouense</name>
    <dbReference type="NCBI Taxonomy" id="2555902"/>
    <lineage>
        <taxon>Bacteria</taxon>
        <taxon>Pseudomonadati</taxon>
        <taxon>Pseudomonadota</taxon>
        <taxon>Alphaproteobacteria</taxon>
        <taxon>Hyphomicrobiales</taxon>
        <taxon>Propylenellaceae</taxon>
        <taxon>Propylenella</taxon>
    </lineage>
</organism>
<evidence type="ECO:0000256" key="4">
    <source>
        <dbReference type="ARBA" id="ARBA00022723"/>
    </source>
</evidence>
<dbReference type="SMART" id="SM00829">
    <property type="entry name" value="PKS_ER"/>
    <property type="match status" value="1"/>
</dbReference>
<evidence type="ECO:0000256" key="5">
    <source>
        <dbReference type="ARBA" id="ARBA00022833"/>
    </source>
</evidence>
<dbReference type="InterPro" id="IPR002364">
    <property type="entry name" value="Quin_OxRdtase/zeta-crystal_CS"/>
</dbReference>
<comment type="caution">
    <text evidence="9">The sequence shown here is derived from an EMBL/GenBank/DDBJ whole genome shotgun (WGS) entry which is preliminary data.</text>
</comment>
<evidence type="ECO:0000256" key="2">
    <source>
        <dbReference type="ARBA" id="ARBA00008072"/>
    </source>
</evidence>
<dbReference type="InterPro" id="IPR011032">
    <property type="entry name" value="GroES-like_sf"/>
</dbReference>
<accession>A0A964T1V2</accession>
<comment type="cofactor">
    <cofactor evidence="1 7">
        <name>Zn(2+)</name>
        <dbReference type="ChEBI" id="CHEBI:29105"/>
    </cofactor>
</comment>
<dbReference type="Gene3D" id="3.90.180.10">
    <property type="entry name" value="Medium-chain alcohol dehydrogenases, catalytic domain"/>
    <property type="match status" value="1"/>
</dbReference>
<comment type="similarity">
    <text evidence="2 7">Belongs to the zinc-containing alcohol dehydrogenase family.</text>
</comment>
<evidence type="ECO:0000256" key="7">
    <source>
        <dbReference type="RuleBase" id="RU361277"/>
    </source>
</evidence>
<dbReference type="GO" id="GO:0004022">
    <property type="term" value="F:alcohol dehydrogenase (NAD+) activity"/>
    <property type="evidence" value="ECO:0007669"/>
    <property type="project" value="UniProtKB-EC"/>
</dbReference>
<sequence length="348" mass="36546">MRAVVVREPGPARQVMRVETLPDPVPGRLDVIVHVEACGICFHDVVARDGTLKAGVEMPIIPGHEVAGRVVEIGAEVRGIRVGDRVATTQRYHVCGDCRFCRTAREPLCDEKIFLGDVGLNGGYAEFVAVEADNVVPVPEGVPVEAAAIASCAIGTMYHAIVEVGQVRPGESVLMTGAGGGLGMHGLQVARSAGARVIAVTSSTEKAAAIRDAGAHEVVVGGRGEDFSEAVRELTRGEGVDVVIDNVGSPAFAATRRSVAKGGRWVLVGQLGGEFIPFNPAQLFLKGISMLSATSTTREELRRCLDLLAHGAVRAVLSGSVPLEEVYRMHEALERGGVLGRAIVRPGS</sequence>
<feature type="domain" description="Enoyl reductase (ER)" evidence="8">
    <location>
        <begin position="12"/>
        <end position="344"/>
    </location>
</feature>
<dbReference type="PANTHER" id="PTHR42940">
    <property type="entry name" value="ALCOHOL DEHYDROGENASE 1-RELATED"/>
    <property type="match status" value="1"/>
</dbReference>
<evidence type="ECO:0000256" key="3">
    <source>
        <dbReference type="ARBA" id="ARBA00013190"/>
    </source>
</evidence>
<dbReference type="AlphaFoldDB" id="A0A964T1V2"/>
<keyword evidence="5 7" id="KW-0862">Zinc</keyword>
<dbReference type="SUPFAM" id="SSF50129">
    <property type="entry name" value="GroES-like"/>
    <property type="match status" value="1"/>
</dbReference>
<name>A0A964T1V2_9HYPH</name>